<name>A0ACB8BF98_9AGAM</name>
<comment type="caution">
    <text evidence="1">The sequence shown here is derived from an EMBL/GenBank/DDBJ whole genome shotgun (WGS) entry which is preliminary data.</text>
</comment>
<protein>
    <submittedName>
        <fullName evidence="1">Uncharacterized protein</fullName>
    </submittedName>
</protein>
<dbReference type="EMBL" id="MU266438">
    <property type="protein sequence ID" value="KAH7923929.1"/>
    <property type="molecule type" value="Genomic_DNA"/>
</dbReference>
<dbReference type="Proteomes" id="UP000790709">
    <property type="component" value="Unassembled WGS sequence"/>
</dbReference>
<gene>
    <name evidence="1" type="ORF">BV22DRAFT_1014330</name>
</gene>
<evidence type="ECO:0000313" key="1">
    <source>
        <dbReference type="EMBL" id="KAH7923929.1"/>
    </source>
</evidence>
<accession>A0ACB8BF98</accession>
<proteinExistence type="predicted"/>
<reference evidence="1" key="1">
    <citation type="journal article" date="2021" name="New Phytol.">
        <title>Evolutionary innovations through gain and loss of genes in the ectomycorrhizal Boletales.</title>
        <authorList>
            <person name="Wu G."/>
            <person name="Miyauchi S."/>
            <person name="Morin E."/>
            <person name="Kuo A."/>
            <person name="Drula E."/>
            <person name="Varga T."/>
            <person name="Kohler A."/>
            <person name="Feng B."/>
            <person name="Cao Y."/>
            <person name="Lipzen A."/>
            <person name="Daum C."/>
            <person name="Hundley H."/>
            <person name="Pangilinan J."/>
            <person name="Johnson J."/>
            <person name="Barry K."/>
            <person name="LaButti K."/>
            <person name="Ng V."/>
            <person name="Ahrendt S."/>
            <person name="Min B."/>
            <person name="Choi I.G."/>
            <person name="Park H."/>
            <person name="Plett J.M."/>
            <person name="Magnuson J."/>
            <person name="Spatafora J.W."/>
            <person name="Nagy L.G."/>
            <person name="Henrissat B."/>
            <person name="Grigoriev I.V."/>
            <person name="Yang Z.L."/>
            <person name="Xu J."/>
            <person name="Martin F.M."/>
        </authorList>
    </citation>
    <scope>NUCLEOTIDE SEQUENCE</scope>
    <source>
        <strain evidence="1">KUC20120723A-06</strain>
    </source>
</reference>
<sequence>MPSLTLEDNVTYYFEDSGAVTGDTYTTVVCIPGLSYNGAVFKRLFPFASSRKLRIVGLYRRDYAPTSEFHPSDLLDMGKPQEETFLRKQGVEIAKFLAAFARSEGIPPAGEQPGRGGIVLLGWSLGVIHAHAVLAYLDALPSETSEELGKYLHTVLLHDASTFIMGMPMPPWHDASIFAIPDAEERYKSFQAWVTGYYAHKNHLSPLEDRNELELNKASDKPHSLHDLSAKEFACISSFNAFNGSECGLLSISPEVHRTVTRRALFDKQLAGEFLPNLRVRYLTNGESPGVLLWSMWELNKYLEDPSPFGEGAEKARDTKTLCPAKGNHFVFWDEPELALSQYLQCINM</sequence>
<organism evidence="1 2">
    <name type="scientific">Leucogyrophana mollusca</name>
    <dbReference type="NCBI Taxonomy" id="85980"/>
    <lineage>
        <taxon>Eukaryota</taxon>
        <taxon>Fungi</taxon>
        <taxon>Dikarya</taxon>
        <taxon>Basidiomycota</taxon>
        <taxon>Agaricomycotina</taxon>
        <taxon>Agaricomycetes</taxon>
        <taxon>Agaricomycetidae</taxon>
        <taxon>Boletales</taxon>
        <taxon>Boletales incertae sedis</taxon>
        <taxon>Leucogyrophana</taxon>
    </lineage>
</organism>
<keyword evidence="2" id="KW-1185">Reference proteome</keyword>
<evidence type="ECO:0000313" key="2">
    <source>
        <dbReference type="Proteomes" id="UP000790709"/>
    </source>
</evidence>